<dbReference type="SMART" id="SM00202">
    <property type="entry name" value="SR"/>
    <property type="match status" value="1"/>
</dbReference>
<evidence type="ECO:0000256" key="3">
    <source>
        <dbReference type="ARBA" id="ARBA00022825"/>
    </source>
</evidence>
<feature type="domain" description="SRCR" evidence="9">
    <location>
        <begin position="123"/>
        <end position="162"/>
    </location>
</feature>
<keyword evidence="7" id="KW-1133">Transmembrane helix</keyword>
<dbReference type="CDD" id="cd00190">
    <property type="entry name" value="Tryp_SPc"/>
    <property type="match status" value="1"/>
</dbReference>
<keyword evidence="1" id="KW-0645">Protease</keyword>
<dbReference type="Pfam" id="PF15494">
    <property type="entry name" value="SRCR_2"/>
    <property type="match status" value="1"/>
</dbReference>
<dbReference type="Proteomes" id="UP001221898">
    <property type="component" value="Unassembled WGS sequence"/>
</dbReference>
<keyword evidence="3" id="KW-0720">Serine protease</keyword>
<keyword evidence="2" id="KW-0378">Hydrolase</keyword>
<dbReference type="PROSITE" id="PS50287">
    <property type="entry name" value="SRCR_2"/>
    <property type="match status" value="1"/>
</dbReference>
<evidence type="ECO:0000256" key="6">
    <source>
        <dbReference type="SAM" id="MobiDB-lite"/>
    </source>
</evidence>
<protein>
    <recommendedName>
        <fullName evidence="12">Transmembrane protease serine 4-like</fullName>
    </recommendedName>
</protein>
<evidence type="ECO:0000313" key="11">
    <source>
        <dbReference type="Proteomes" id="UP001221898"/>
    </source>
</evidence>
<evidence type="ECO:0000256" key="7">
    <source>
        <dbReference type="SAM" id="Phobius"/>
    </source>
</evidence>
<dbReference type="GO" id="GO:0004252">
    <property type="term" value="F:serine-type endopeptidase activity"/>
    <property type="evidence" value="ECO:0007669"/>
    <property type="project" value="InterPro"/>
</dbReference>
<dbReference type="SUPFAM" id="SSF56487">
    <property type="entry name" value="SRCR-like"/>
    <property type="match status" value="1"/>
</dbReference>
<evidence type="ECO:0000313" key="10">
    <source>
        <dbReference type="EMBL" id="KAJ8372713.1"/>
    </source>
</evidence>
<accession>A0AAD7RAC1</accession>
<dbReference type="SUPFAM" id="SSF50494">
    <property type="entry name" value="Trypsin-like serine proteases"/>
    <property type="match status" value="1"/>
</dbReference>
<dbReference type="PROSITE" id="PS50240">
    <property type="entry name" value="TRYPSIN_DOM"/>
    <property type="match status" value="1"/>
</dbReference>
<organism evidence="10 11">
    <name type="scientific">Aldrovandia affinis</name>
    <dbReference type="NCBI Taxonomy" id="143900"/>
    <lineage>
        <taxon>Eukaryota</taxon>
        <taxon>Metazoa</taxon>
        <taxon>Chordata</taxon>
        <taxon>Craniata</taxon>
        <taxon>Vertebrata</taxon>
        <taxon>Euteleostomi</taxon>
        <taxon>Actinopterygii</taxon>
        <taxon>Neopterygii</taxon>
        <taxon>Teleostei</taxon>
        <taxon>Notacanthiformes</taxon>
        <taxon>Halosauridae</taxon>
        <taxon>Aldrovandia</taxon>
    </lineage>
</organism>
<keyword evidence="11" id="KW-1185">Reference proteome</keyword>
<evidence type="ECO:0000256" key="4">
    <source>
        <dbReference type="ARBA" id="ARBA00023157"/>
    </source>
</evidence>
<dbReference type="SMART" id="SM00020">
    <property type="entry name" value="Tryp_SPc"/>
    <property type="match status" value="1"/>
</dbReference>
<dbReference type="InterPro" id="IPR018114">
    <property type="entry name" value="TRYPSIN_HIS"/>
</dbReference>
<reference evidence="10" key="1">
    <citation type="journal article" date="2023" name="Science">
        <title>Genome structures resolve the early diversification of teleost fishes.</title>
        <authorList>
            <person name="Parey E."/>
            <person name="Louis A."/>
            <person name="Montfort J."/>
            <person name="Bouchez O."/>
            <person name="Roques C."/>
            <person name="Iampietro C."/>
            <person name="Lluch J."/>
            <person name="Castinel A."/>
            <person name="Donnadieu C."/>
            <person name="Desvignes T."/>
            <person name="Floi Bucao C."/>
            <person name="Jouanno E."/>
            <person name="Wen M."/>
            <person name="Mejri S."/>
            <person name="Dirks R."/>
            <person name="Jansen H."/>
            <person name="Henkel C."/>
            <person name="Chen W.J."/>
            <person name="Zahm M."/>
            <person name="Cabau C."/>
            <person name="Klopp C."/>
            <person name="Thompson A.W."/>
            <person name="Robinson-Rechavi M."/>
            <person name="Braasch I."/>
            <person name="Lecointre G."/>
            <person name="Bobe J."/>
            <person name="Postlethwait J.H."/>
            <person name="Berthelot C."/>
            <person name="Roest Crollius H."/>
            <person name="Guiguen Y."/>
        </authorList>
    </citation>
    <scope>NUCLEOTIDE SEQUENCE</scope>
    <source>
        <strain evidence="10">NC1722</strain>
    </source>
</reference>
<dbReference type="GO" id="GO:0016020">
    <property type="term" value="C:membrane"/>
    <property type="evidence" value="ECO:0007669"/>
    <property type="project" value="InterPro"/>
</dbReference>
<dbReference type="PANTHER" id="PTHR24252:SF17">
    <property type="entry name" value="SUPPRESSOR OF TUMORIGENICITY 14 PROTEIN HOMOLOG-RELATED"/>
    <property type="match status" value="1"/>
</dbReference>
<evidence type="ECO:0008006" key="12">
    <source>
        <dbReference type="Google" id="ProtNLM"/>
    </source>
</evidence>
<dbReference type="PRINTS" id="PR00722">
    <property type="entry name" value="CHYMOTRYPSIN"/>
</dbReference>
<evidence type="ECO:0000256" key="2">
    <source>
        <dbReference type="ARBA" id="ARBA00022801"/>
    </source>
</evidence>
<gene>
    <name evidence="10" type="ORF">AAFF_G00277820</name>
</gene>
<dbReference type="InterPro" id="IPR009003">
    <property type="entry name" value="Peptidase_S1_PA"/>
</dbReference>
<dbReference type="Gene3D" id="2.40.10.10">
    <property type="entry name" value="Trypsin-like serine proteases"/>
    <property type="match status" value="2"/>
</dbReference>
<evidence type="ECO:0000256" key="5">
    <source>
        <dbReference type="PROSITE-ProRule" id="PRU00196"/>
    </source>
</evidence>
<evidence type="ECO:0000259" key="8">
    <source>
        <dbReference type="PROSITE" id="PS50240"/>
    </source>
</evidence>
<keyword evidence="4" id="KW-1015">Disulfide bond</keyword>
<dbReference type="AlphaFoldDB" id="A0AAD7RAC1"/>
<dbReference type="FunFam" id="2.40.10.10:FF:000003">
    <property type="entry name" value="Transmembrane serine protease 3"/>
    <property type="match status" value="1"/>
</dbReference>
<feature type="domain" description="Peptidase S1" evidence="8">
    <location>
        <begin position="231"/>
        <end position="461"/>
    </location>
</feature>
<sequence>MHEHTSQMPQSFGKNQRCRKTHSFPQRPPGRSTLATTMKAGSGRAAKRKLILIISLVVVLVLSTLGGAIYFLKQFVSRKYFFCSQSVRFIPRVSACDGKANCAGGEDELSCVTNLTVKATFPVRLVSNSSVLQVYSAVSGWRTVCSEGWRQQDTEAACRQLGYTLRPVSRKVPVQTLSSALAASFSAVQSSRGKSTPIDRAVSDRKICTSGSVVSLSCSDCGQSAAEDARIVGGTETQIESCPWQASLQLRGGHSCGGSLLSPHWVLTAAHCFSGSKELGRWRVVTGHTHLSSARGVSVERIVLNGQYDPAHSDYDIAMVRLSEPITVRATQRPVCLPPYDLSLQSGEPLVVTGWAYARSKIKFVLSSVLQKASVPLIDREVCTRPTVYGSVITPRMLCAGYLKGEVDACQGACRGPLVLRSARSQLVGVVSWGVGCARRSKPGVYCNVEKVLNWIHTVMQTYP</sequence>
<comment type="caution">
    <text evidence="10">The sequence shown here is derived from an EMBL/GenBank/DDBJ whole genome shotgun (WGS) entry which is preliminary data.</text>
</comment>
<dbReference type="EMBL" id="JAINUG010000389">
    <property type="protein sequence ID" value="KAJ8372713.1"/>
    <property type="molecule type" value="Genomic_DNA"/>
</dbReference>
<dbReference type="InterPro" id="IPR036055">
    <property type="entry name" value="LDL_receptor-like_sf"/>
</dbReference>
<dbReference type="Pfam" id="PF00089">
    <property type="entry name" value="Trypsin"/>
    <property type="match status" value="1"/>
</dbReference>
<dbReference type="PROSITE" id="PS00134">
    <property type="entry name" value="TRYPSIN_HIS"/>
    <property type="match status" value="1"/>
</dbReference>
<keyword evidence="7" id="KW-0472">Membrane</keyword>
<dbReference type="InterPro" id="IPR001314">
    <property type="entry name" value="Peptidase_S1A"/>
</dbReference>
<feature type="compositionally biased region" description="Polar residues" evidence="6">
    <location>
        <begin position="1"/>
        <end position="14"/>
    </location>
</feature>
<dbReference type="SUPFAM" id="SSF57424">
    <property type="entry name" value="LDL receptor-like module"/>
    <property type="match status" value="1"/>
</dbReference>
<feature type="transmembrane region" description="Helical" evidence="7">
    <location>
        <begin position="50"/>
        <end position="72"/>
    </location>
</feature>
<proteinExistence type="predicted"/>
<evidence type="ECO:0000259" key="9">
    <source>
        <dbReference type="PROSITE" id="PS50287"/>
    </source>
</evidence>
<comment type="caution">
    <text evidence="5">Lacks conserved residue(s) required for the propagation of feature annotation.</text>
</comment>
<dbReference type="InterPro" id="IPR036772">
    <property type="entry name" value="SRCR-like_dom_sf"/>
</dbReference>
<dbReference type="GO" id="GO:0006508">
    <property type="term" value="P:proteolysis"/>
    <property type="evidence" value="ECO:0007669"/>
    <property type="project" value="UniProtKB-KW"/>
</dbReference>
<dbReference type="Gene3D" id="3.10.250.10">
    <property type="entry name" value="SRCR-like domain"/>
    <property type="match status" value="1"/>
</dbReference>
<keyword evidence="7" id="KW-0812">Transmembrane</keyword>
<name>A0AAD7RAC1_9TELE</name>
<evidence type="ECO:0000256" key="1">
    <source>
        <dbReference type="ARBA" id="ARBA00022670"/>
    </source>
</evidence>
<dbReference type="InterPro" id="IPR043504">
    <property type="entry name" value="Peptidase_S1_PA_chymotrypsin"/>
</dbReference>
<dbReference type="Gene3D" id="4.10.400.10">
    <property type="entry name" value="Low-density Lipoprotein Receptor"/>
    <property type="match status" value="1"/>
</dbReference>
<dbReference type="InterPro" id="IPR001190">
    <property type="entry name" value="SRCR"/>
</dbReference>
<dbReference type="InterPro" id="IPR001254">
    <property type="entry name" value="Trypsin_dom"/>
</dbReference>
<dbReference type="PANTHER" id="PTHR24252">
    <property type="entry name" value="ACROSIN-RELATED"/>
    <property type="match status" value="1"/>
</dbReference>
<feature type="region of interest" description="Disordered" evidence="6">
    <location>
        <begin position="1"/>
        <end position="38"/>
    </location>
</feature>